<feature type="domain" description="PLD phosphodiesterase" evidence="1">
    <location>
        <begin position="168"/>
        <end position="195"/>
    </location>
</feature>
<evidence type="ECO:0000313" key="2">
    <source>
        <dbReference type="EMBL" id="MTD09990.1"/>
    </source>
</evidence>
<dbReference type="PROSITE" id="PS50035">
    <property type="entry name" value="PLD"/>
    <property type="match status" value="2"/>
</dbReference>
<organism evidence="2 3">
    <name type="scientific">Acinetobacter faecalis</name>
    <dbReference type="NCBI Taxonomy" id="2665161"/>
    <lineage>
        <taxon>Bacteria</taxon>
        <taxon>Pseudomonadati</taxon>
        <taxon>Pseudomonadota</taxon>
        <taxon>Gammaproteobacteria</taxon>
        <taxon>Moraxellales</taxon>
        <taxon>Moraxellaceae</taxon>
        <taxon>Acinetobacter</taxon>
    </lineage>
</organism>
<dbReference type="Pfam" id="PF13091">
    <property type="entry name" value="PLDc_2"/>
    <property type="match status" value="2"/>
</dbReference>
<dbReference type="SUPFAM" id="SSF56024">
    <property type="entry name" value="Phospholipase D/nuclease"/>
    <property type="match status" value="2"/>
</dbReference>
<comment type="caution">
    <text evidence="2">The sequence shown here is derived from an EMBL/GenBank/DDBJ whole genome shotgun (WGS) entry which is preliminary data.</text>
</comment>
<dbReference type="RefSeq" id="WP_154771692.1">
    <property type="nucleotide sequence ID" value="NZ_JAXHPJ010000001.1"/>
</dbReference>
<dbReference type="CDD" id="cd09113">
    <property type="entry name" value="PLDc_ymdC_like_2"/>
    <property type="match status" value="1"/>
</dbReference>
<reference evidence="2 3" key="1">
    <citation type="submission" date="2019-11" db="EMBL/GenBank/DDBJ databases">
        <authorList>
            <person name="An D."/>
        </authorList>
    </citation>
    <scope>NUCLEOTIDE SEQUENCE [LARGE SCALE GENOMIC DNA]</scope>
    <source>
        <strain evidence="2 3">YIM 103518</strain>
    </source>
</reference>
<accession>A0A6L6GBQ6</accession>
<dbReference type="Proteomes" id="UP000473854">
    <property type="component" value="Unassembled WGS sequence"/>
</dbReference>
<evidence type="ECO:0000259" key="1">
    <source>
        <dbReference type="PROSITE" id="PS50035"/>
    </source>
</evidence>
<dbReference type="SMART" id="SM00155">
    <property type="entry name" value="PLDc"/>
    <property type="match status" value="2"/>
</dbReference>
<dbReference type="CDD" id="cd09111">
    <property type="entry name" value="PLDc_ymdC_like_1"/>
    <property type="match status" value="1"/>
</dbReference>
<sequence length="522" mass="60587">MLLMQSKKILKITTLVILLTGCSLPMNEAKKQEQVQPADLKTSSEYWLHGKNFDNQLEQNLTAYLALDDAFLSIASRLHIINKAKHSIDLQYYIWENDSIGQLLLSELLKAADRGVKVRLLIDDQNGTNLDSTLKQLAQHPNFEIKLFNPYKFRKFRAIDYLFRLKNVNHRMHNKLIIGDGVIAVTGGRNISREYFDASDQFQFTDLDILFYGEPTLQANQVFNTFWNDNLSYSVQQLLGESSPEDLKELRRQYELDDLRKTQQEQKIYNAEKMIRDTLESSSIHWAKAHFIADSPNKIRGQAKNQELIYKQMFGIMGQPKKHMDLVSAYFVPQQSGLEYLKNLQKSNVETRVLTNSYLANDVPVVHAFYQKYRTDLLQSGVKIYEFKPYIERTKRTWYEVATGNVIPAKNKNASRLHAKFFDIDGMVFIGSFNFDPRSAHLNTEVGLVIESEGLQQEIRNTLDEYLPQIAYELKLNEKGDLIWLDHQPNGSTIIHKTEPETTKFQRFAFKAVSYLPIEWMM</sequence>
<dbReference type="PANTHER" id="PTHR21248">
    <property type="entry name" value="CARDIOLIPIN SYNTHASE"/>
    <property type="match status" value="1"/>
</dbReference>
<dbReference type="GO" id="GO:0030572">
    <property type="term" value="F:phosphatidyltransferase activity"/>
    <property type="evidence" value="ECO:0007669"/>
    <property type="project" value="UniProtKB-ARBA"/>
</dbReference>
<dbReference type="PANTHER" id="PTHR21248:SF12">
    <property type="entry name" value="CARDIOLIPIN SYNTHASE C"/>
    <property type="match status" value="1"/>
</dbReference>
<name>A0A6L6GBQ6_9GAMM</name>
<dbReference type="Gene3D" id="3.30.870.10">
    <property type="entry name" value="Endonuclease Chain A"/>
    <property type="match status" value="2"/>
</dbReference>
<proteinExistence type="predicted"/>
<protein>
    <submittedName>
        <fullName evidence="2">Phospholipase D family protein</fullName>
    </submittedName>
</protein>
<gene>
    <name evidence="2" type="ORF">GIX10_00770</name>
</gene>
<dbReference type="GO" id="GO:0032049">
    <property type="term" value="P:cardiolipin biosynthetic process"/>
    <property type="evidence" value="ECO:0007669"/>
    <property type="project" value="UniProtKB-ARBA"/>
</dbReference>
<feature type="domain" description="PLD phosphodiesterase" evidence="1">
    <location>
        <begin position="413"/>
        <end position="439"/>
    </location>
</feature>
<dbReference type="InterPro" id="IPR001736">
    <property type="entry name" value="PLipase_D/transphosphatidylase"/>
</dbReference>
<dbReference type="InterPro" id="IPR025202">
    <property type="entry name" value="PLD-like_dom"/>
</dbReference>
<evidence type="ECO:0000313" key="3">
    <source>
        <dbReference type="Proteomes" id="UP000473854"/>
    </source>
</evidence>
<dbReference type="PROSITE" id="PS51257">
    <property type="entry name" value="PROKAR_LIPOPROTEIN"/>
    <property type="match status" value="1"/>
</dbReference>
<dbReference type="EMBL" id="WLYL01000001">
    <property type="protein sequence ID" value="MTD09990.1"/>
    <property type="molecule type" value="Genomic_DNA"/>
</dbReference>
<dbReference type="AlphaFoldDB" id="A0A6L6GBQ6"/>